<organism evidence="1 2">
    <name type="scientific">Cucumis melo var. makuwa</name>
    <name type="common">Oriental melon</name>
    <dbReference type="NCBI Taxonomy" id="1194695"/>
    <lineage>
        <taxon>Eukaryota</taxon>
        <taxon>Viridiplantae</taxon>
        <taxon>Streptophyta</taxon>
        <taxon>Embryophyta</taxon>
        <taxon>Tracheophyta</taxon>
        <taxon>Spermatophyta</taxon>
        <taxon>Magnoliopsida</taxon>
        <taxon>eudicotyledons</taxon>
        <taxon>Gunneridae</taxon>
        <taxon>Pentapetalae</taxon>
        <taxon>rosids</taxon>
        <taxon>fabids</taxon>
        <taxon>Cucurbitales</taxon>
        <taxon>Cucurbitaceae</taxon>
        <taxon>Benincaseae</taxon>
        <taxon>Cucumis</taxon>
    </lineage>
</organism>
<name>A0A5D3DSV4_CUCMM</name>
<dbReference type="EMBL" id="SSTD01003357">
    <property type="protein sequence ID" value="TYK26796.1"/>
    <property type="molecule type" value="Genomic_DNA"/>
</dbReference>
<comment type="caution">
    <text evidence="1">The sequence shown here is derived from an EMBL/GenBank/DDBJ whole genome shotgun (WGS) entry which is preliminary data.</text>
</comment>
<proteinExistence type="predicted"/>
<evidence type="ECO:0000313" key="1">
    <source>
        <dbReference type="EMBL" id="TYK26796.1"/>
    </source>
</evidence>
<sequence>MDNEEVIPRDIMGMVGVNFNPPARNNNGKALTTIMKTHNNNPFGQINVIGVDPNWYVDSRAKNHVTPEFNNLINPIEYGGKELVMVRNDIAKNLVKDMGCTILKGTFRDGLYHLEDTAAVKDLVQHNSHVSLYIFLSLDIEIPQRKVHRDDYYFTISIPTYLHSIPVALVINLNVDYSMHSTILLPNRPLNA</sequence>
<gene>
    <name evidence="1" type="ORF">E5676_scaffold124G001090</name>
</gene>
<dbReference type="AlphaFoldDB" id="A0A5D3DSV4"/>
<dbReference type="Proteomes" id="UP000321947">
    <property type="component" value="Unassembled WGS sequence"/>
</dbReference>
<protein>
    <submittedName>
        <fullName evidence="1">Uncharacterized protein</fullName>
    </submittedName>
</protein>
<reference evidence="1 2" key="1">
    <citation type="submission" date="2019-08" db="EMBL/GenBank/DDBJ databases">
        <title>Draft genome sequences of two oriental melons (Cucumis melo L. var makuwa).</title>
        <authorList>
            <person name="Kwon S.-Y."/>
        </authorList>
    </citation>
    <scope>NUCLEOTIDE SEQUENCE [LARGE SCALE GENOMIC DNA]</scope>
    <source>
        <strain evidence="2">cv. Chang Bougi</strain>
        <tissue evidence="1">Leaf</tissue>
    </source>
</reference>
<accession>A0A5D3DSV4</accession>
<evidence type="ECO:0000313" key="2">
    <source>
        <dbReference type="Proteomes" id="UP000321947"/>
    </source>
</evidence>